<evidence type="ECO:0000313" key="1">
    <source>
        <dbReference type="EMBL" id="GAA0156950.1"/>
    </source>
</evidence>
<name>A0AAV3Q2X6_LITER</name>
<dbReference type="AlphaFoldDB" id="A0AAV3Q2X6"/>
<reference evidence="1 2" key="1">
    <citation type="submission" date="2024-01" db="EMBL/GenBank/DDBJ databases">
        <title>The complete chloroplast genome sequence of Lithospermum erythrorhizon: insights into the phylogenetic relationship among Boraginaceae species and the maternal lineages of purple gromwells.</title>
        <authorList>
            <person name="Okada T."/>
            <person name="Watanabe K."/>
        </authorList>
    </citation>
    <scope>NUCLEOTIDE SEQUENCE [LARGE SCALE GENOMIC DNA]</scope>
</reference>
<gene>
    <name evidence="1" type="ORF">LIER_14317</name>
</gene>
<sequence>MLALTTLDCGGRREDDATRAGVCEEGALVVKEMARKGSEDLLPAKTATEEETWGTIQRRCYSHDPQDGSWSYLTSWRDEKRKLIRRWWKGVVTNSLYLPENEGSQN</sequence>
<dbReference type="EMBL" id="BAABME010002987">
    <property type="protein sequence ID" value="GAA0156950.1"/>
    <property type="molecule type" value="Genomic_DNA"/>
</dbReference>
<comment type="caution">
    <text evidence="1">The sequence shown here is derived from an EMBL/GenBank/DDBJ whole genome shotgun (WGS) entry which is preliminary data.</text>
</comment>
<evidence type="ECO:0000313" key="2">
    <source>
        <dbReference type="Proteomes" id="UP001454036"/>
    </source>
</evidence>
<accession>A0AAV3Q2X6</accession>
<proteinExistence type="predicted"/>
<protein>
    <submittedName>
        <fullName evidence="1">Uncharacterized protein</fullName>
    </submittedName>
</protein>
<keyword evidence="2" id="KW-1185">Reference proteome</keyword>
<dbReference type="Proteomes" id="UP001454036">
    <property type="component" value="Unassembled WGS sequence"/>
</dbReference>
<organism evidence="1 2">
    <name type="scientific">Lithospermum erythrorhizon</name>
    <name type="common">Purple gromwell</name>
    <name type="synonym">Lithospermum officinale var. erythrorhizon</name>
    <dbReference type="NCBI Taxonomy" id="34254"/>
    <lineage>
        <taxon>Eukaryota</taxon>
        <taxon>Viridiplantae</taxon>
        <taxon>Streptophyta</taxon>
        <taxon>Embryophyta</taxon>
        <taxon>Tracheophyta</taxon>
        <taxon>Spermatophyta</taxon>
        <taxon>Magnoliopsida</taxon>
        <taxon>eudicotyledons</taxon>
        <taxon>Gunneridae</taxon>
        <taxon>Pentapetalae</taxon>
        <taxon>asterids</taxon>
        <taxon>lamiids</taxon>
        <taxon>Boraginales</taxon>
        <taxon>Boraginaceae</taxon>
        <taxon>Boraginoideae</taxon>
        <taxon>Lithospermeae</taxon>
        <taxon>Lithospermum</taxon>
    </lineage>
</organism>